<dbReference type="AlphaFoldDB" id="A0A9X2SWH1"/>
<gene>
    <name evidence="2" type="ORF">M1B78_13950</name>
</gene>
<dbReference type="PROSITE" id="PS51257">
    <property type="entry name" value="PROKAR_LIPOPROTEIN"/>
    <property type="match status" value="1"/>
</dbReference>
<evidence type="ECO:0000259" key="1">
    <source>
        <dbReference type="Pfam" id="PF01823"/>
    </source>
</evidence>
<name>A0A9X2SWH1_9BACE</name>
<evidence type="ECO:0000313" key="2">
    <source>
        <dbReference type="EMBL" id="MCR6509234.1"/>
    </source>
</evidence>
<dbReference type="Proteomes" id="UP001143810">
    <property type="component" value="Unassembled WGS sequence"/>
</dbReference>
<reference evidence="2" key="1">
    <citation type="journal article" date="2022" name="Arch. Microbiol.">
        <title>Bacteroides muris sp. nov. isolated from the cecum of wild-derived house mice.</title>
        <authorList>
            <person name="Fokt H."/>
            <person name="Unni R."/>
            <person name="Repnik U."/>
            <person name="Schmitz R.A."/>
            <person name="Bramkamp M."/>
            <person name="Baines J.F."/>
            <person name="Unterweger D."/>
        </authorList>
    </citation>
    <scope>NUCLEOTIDE SEQUENCE</scope>
    <source>
        <strain evidence="2">KH569_7</strain>
    </source>
</reference>
<dbReference type="EMBL" id="JAMZEE010000039">
    <property type="protein sequence ID" value="MCR6509234.1"/>
    <property type="molecule type" value="Genomic_DNA"/>
</dbReference>
<accession>A0A9X2SWH1</accession>
<dbReference type="Pfam" id="PF01823">
    <property type="entry name" value="MACPF"/>
    <property type="match status" value="1"/>
</dbReference>
<dbReference type="InterPro" id="IPR020864">
    <property type="entry name" value="MACPF"/>
</dbReference>
<evidence type="ECO:0000313" key="3">
    <source>
        <dbReference type="Proteomes" id="UP001143810"/>
    </source>
</evidence>
<feature type="domain" description="MACPF" evidence="1">
    <location>
        <begin position="199"/>
        <end position="360"/>
    </location>
</feature>
<proteinExistence type="predicted"/>
<comment type="caution">
    <text evidence="2">The sequence shown here is derived from an EMBL/GenBank/DDBJ whole genome shotgun (WGS) entry which is preliminary data.</text>
</comment>
<reference evidence="2" key="2">
    <citation type="submission" date="2022-04" db="EMBL/GenBank/DDBJ databases">
        <authorList>
            <person name="Fokt H."/>
            <person name="Baines J."/>
        </authorList>
    </citation>
    <scope>NUCLEOTIDE SEQUENCE</scope>
    <source>
        <strain evidence="2">KH569_7</strain>
    </source>
</reference>
<protein>
    <submittedName>
        <fullName evidence="2">MACPF domain-containing protein</fullName>
    </submittedName>
</protein>
<sequence length="561" mass="63667">MKTNLTFSLLSLFLVYGCMCNEEIDDCLTQSAPFTESITVLKERDSKYPLIFPERKTATRSLLTTEVKDYLGCSYRLDKFPLGTAINIGSPIIDINKIRKEEGFYVQDHYVGIQEMEPFSYSTFDRYTLKSKDTEKVTTGFNINVKLFSFGNKKTVEEVFTKDVINESKRVYGQLDVSVLGVRHKLSISSNLIKKIKLNYLNKTFLDELHSLTMKEFINTYGSLVLVDFYSGGRLTALYSGIYNSNDVTETKEKNIDQDIKATFGSKKDTVDVTTSIGLGRDYYREEATSQKISGMKLSIKAIGGNLNYAVFSAPQDIKDVNIDLSKWMASLTPETYNMIDIENEGLLPLSELISEINRKASIDIYLQNGETDGPAQFIEPYIEIIRRKVQGLTVLYSSLVSKTDDRILLTTDNITNETESGQEKKIQELVNTHKKVYGLKTVLKEVDSDLGPLMPSYYMDFARYDVNQFKKYVDKENNMMYLICDGPTKKSSLSTFARILSGNLLDTSRNATSIVEGTVCWSLYDYEKTLKLYGLTDFVNGLPEVTVDREDLLDYTIFGL</sequence>
<organism evidence="2 3">
    <name type="scientific">Bacteroides muris</name>
    <name type="common">ex Fokt et al. 2023</name>
    <dbReference type="NCBI Taxonomy" id="2937417"/>
    <lineage>
        <taxon>Bacteria</taxon>
        <taxon>Pseudomonadati</taxon>
        <taxon>Bacteroidota</taxon>
        <taxon>Bacteroidia</taxon>
        <taxon>Bacteroidales</taxon>
        <taxon>Bacteroidaceae</taxon>
        <taxon>Bacteroides</taxon>
    </lineage>
</organism>
<dbReference type="RefSeq" id="WP_257940993.1">
    <property type="nucleotide sequence ID" value="NZ_JAMZEE010000039.1"/>
</dbReference>
<dbReference type="Gene3D" id="3.30.160.840">
    <property type="match status" value="1"/>
</dbReference>